<proteinExistence type="inferred from homology"/>
<comment type="caution">
    <text evidence="4">The sequence shown here is derived from an EMBL/GenBank/DDBJ whole genome shotgun (WGS) entry which is preliminary data.</text>
</comment>
<evidence type="ECO:0000256" key="2">
    <source>
        <dbReference type="SAM" id="Phobius"/>
    </source>
</evidence>
<dbReference type="Proteomes" id="UP001209257">
    <property type="component" value="Unassembled WGS sequence"/>
</dbReference>
<dbReference type="PANTHER" id="PTHR43318">
    <property type="entry name" value="UDP-N-ACETYLGLUCOSAMINE 4,6-DEHYDRATASE"/>
    <property type="match status" value="1"/>
</dbReference>
<accession>A0ABT2VLE1</accession>
<feature type="transmembrane region" description="Helical" evidence="2">
    <location>
        <begin position="51"/>
        <end position="71"/>
    </location>
</feature>
<evidence type="ECO:0000313" key="5">
    <source>
        <dbReference type="Proteomes" id="UP001209257"/>
    </source>
</evidence>
<evidence type="ECO:0000256" key="1">
    <source>
        <dbReference type="ARBA" id="ARBA00007430"/>
    </source>
</evidence>
<gene>
    <name evidence="4" type="ORF">OCL06_03465</name>
</gene>
<name>A0ABT2VLE1_9ALTE</name>
<comment type="similarity">
    <text evidence="1">Belongs to the polysaccharide synthase family.</text>
</comment>
<reference evidence="5" key="1">
    <citation type="submission" date="2023-07" db="EMBL/GenBank/DDBJ databases">
        <title>Study on multiphase classification of strain Alteromonas salexigens isolated from the Yellow Sea.</title>
        <authorList>
            <person name="Sun L."/>
        </authorList>
    </citation>
    <scope>NUCLEOTIDE SEQUENCE [LARGE SCALE GENOMIC DNA]</scope>
    <source>
        <strain evidence="5">ASW11-19</strain>
    </source>
</reference>
<dbReference type="CDD" id="cd05237">
    <property type="entry name" value="UDP_invert_4-6DH_SDR_e"/>
    <property type="match status" value="1"/>
</dbReference>
<feature type="transmembrane region" description="Helical" evidence="2">
    <location>
        <begin position="106"/>
        <end position="126"/>
    </location>
</feature>
<keyword evidence="2" id="KW-1133">Transmembrane helix</keyword>
<evidence type="ECO:0000259" key="3">
    <source>
        <dbReference type="Pfam" id="PF02719"/>
    </source>
</evidence>
<keyword evidence="5" id="KW-1185">Reference proteome</keyword>
<feature type="domain" description="Polysaccharide biosynthesis protein CapD-like" evidence="3">
    <location>
        <begin position="283"/>
        <end position="571"/>
    </location>
</feature>
<sequence length="640" mass="69875">MLIVNRLHAIPGWLKTTLLFLWDMLALALAFAVAYWIRLGVSPNPITSDEVVLMIGNLVFTLGLLVVLGHYRQSLRYFALSGLTALLAGITSSITYLFVMKTLVGAFVPLSVPVMYCTFALTLIGGPRLLIYVASHTLGYRAREKCLIFGAEQAGRALALALHESPKLMPVAFIDDKSRYQGKSVVGLPVYSRDSINKMIARHGVTKILLAVNNTSQARRQELLRSLEPFALELLTVPDINELSTDGKHIADLREVKIEELLGREPVPPITELLNQNITGKHVMVTGAGGSIGSELCRQIARLHPASLTLFELSEFNLYQIEHELSRTCPGVQLYPVLASIQDCDVLRRTMDARKIQTIYHAAAYKHVPMIEHNSAAGIRNNVFGTANVALTAAEFGIEKFVLVSTDKAVRPTNVMGATKRFAELYVQALADLGSDTEFAIVRFGNVLGSSGSVVPVFTQQIKKGGPLTVTHPDIIRYFMTIPEAAQLVIQAGSMGRAGEVYVLDMGEPVKIADLARKMAHLMGLSVSENGPGVGDIELKYTGLRPGEKLYEELLIDDADTTTAHPRIMGANEAKISFGEVVMLLDRLNFALLNNNEAEVRALLLEAPLAYQPVDHSAQSNVKQVDFRAGKMRPAVGQAG</sequence>
<dbReference type="SUPFAM" id="SSF51735">
    <property type="entry name" value="NAD(P)-binding Rossmann-fold domains"/>
    <property type="match status" value="1"/>
</dbReference>
<dbReference type="SUPFAM" id="SSF53335">
    <property type="entry name" value="S-adenosyl-L-methionine-dependent methyltransferases"/>
    <property type="match status" value="1"/>
</dbReference>
<protein>
    <submittedName>
        <fullName evidence="4">Polysaccharide biosynthesis protein</fullName>
    </submittedName>
</protein>
<keyword evidence="2" id="KW-0472">Membrane</keyword>
<organism evidence="4 5">
    <name type="scientific">Alteromonas salexigens</name>
    <dbReference type="NCBI Taxonomy" id="2982530"/>
    <lineage>
        <taxon>Bacteria</taxon>
        <taxon>Pseudomonadati</taxon>
        <taxon>Pseudomonadota</taxon>
        <taxon>Gammaproteobacteria</taxon>
        <taxon>Alteromonadales</taxon>
        <taxon>Alteromonadaceae</taxon>
        <taxon>Alteromonas/Salinimonas group</taxon>
        <taxon>Alteromonas</taxon>
    </lineage>
</organism>
<feature type="transmembrane region" description="Helical" evidence="2">
    <location>
        <begin position="20"/>
        <end position="39"/>
    </location>
</feature>
<dbReference type="Gene3D" id="3.40.50.720">
    <property type="entry name" value="NAD(P)-binding Rossmann-like Domain"/>
    <property type="match status" value="2"/>
</dbReference>
<keyword evidence="2" id="KW-0812">Transmembrane</keyword>
<dbReference type="RefSeq" id="WP_262992361.1">
    <property type="nucleotide sequence ID" value="NZ_JAOTJC010000005.1"/>
</dbReference>
<feature type="transmembrane region" description="Helical" evidence="2">
    <location>
        <begin position="77"/>
        <end position="99"/>
    </location>
</feature>
<dbReference type="PANTHER" id="PTHR43318:SF1">
    <property type="entry name" value="POLYSACCHARIDE BIOSYNTHESIS PROTEIN EPSC-RELATED"/>
    <property type="match status" value="1"/>
</dbReference>
<dbReference type="InterPro" id="IPR051203">
    <property type="entry name" value="Polysaccharide_Synthase-Rel"/>
</dbReference>
<dbReference type="EMBL" id="JAOTJC010000005">
    <property type="protein sequence ID" value="MCU7553658.1"/>
    <property type="molecule type" value="Genomic_DNA"/>
</dbReference>
<evidence type="ECO:0000313" key="4">
    <source>
        <dbReference type="EMBL" id="MCU7553658.1"/>
    </source>
</evidence>
<dbReference type="InterPro" id="IPR029063">
    <property type="entry name" value="SAM-dependent_MTases_sf"/>
</dbReference>
<dbReference type="InterPro" id="IPR003869">
    <property type="entry name" value="Polysac_CapD-like"/>
</dbReference>
<dbReference type="Pfam" id="PF02719">
    <property type="entry name" value="Polysacc_synt_2"/>
    <property type="match status" value="1"/>
</dbReference>
<dbReference type="InterPro" id="IPR036291">
    <property type="entry name" value="NAD(P)-bd_dom_sf"/>
</dbReference>